<dbReference type="Gene3D" id="1.10.260.40">
    <property type="entry name" value="lambda repressor-like DNA-binding domains"/>
    <property type="match status" value="1"/>
</dbReference>
<evidence type="ECO:0000256" key="2">
    <source>
        <dbReference type="ARBA" id="ARBA00023125"/>
    </source>
</evidence>
<dbReference type="InterPro" id="IPR028082">
    <property type="entry name" value="Peripla_BP_I"/>
</dbReference>
<name>A0A558H961_PAENT</name>
<dbReference type="SMART" id="SM00354">
    <property type="entry name" value="HTH_LACI"/>
    <property type="match status" value="1"/>
</dbReference>
<dbReference type="OrthoDB" id="37081at2"/>
<dbReference type="InterPro" id="IPR010982">
    <property type="entry name" value="Lambda_DNA-bd_dom_sf"/>
</dbReference>
<sequence>MTEKSSPTDPIHARGGSGATIADVAQAAGVSVATVSRALSGNYPVAKATRERIFRSVTDLGYVANAHARALAGATTRTVGIIINDVADPFFAYIARGVERQASAEGRLCLITATHGDKERELALVDLMREQRTDAVIVVGGASDDPRYRKQMADRARALAAAGSSLVLCGRPSLGPDVPTKMVTYDNEGGAFAITDYLISQGHRRILYVGGPRDFSTTASRLAGFYRALDARGIERDPALVHEGAFGRGFGYSRMRELLDQDLGFTAVFGANDLVAAGILEALEERGIRVPQDMSVVGYDDVPVASELRPRLTTVRVPLEELGREAVRLALAQSPHDAGASSDNTLTVGTHIVIRDSVSPPKQS</sequence>
<keyword evidence="3" id="KW-0804">Transcription</keyword>
<dbReference type="Gene3D" id="3.40.50.2300">
    <property type="match status" value="2"/>
</dbReference>
<feature type="domain" description="HTH lacI-type" evidence="4">
    <location>
        <begin position="19"/>
        <end position="73"/>
    </location>
</feature>
<gene>
    <name evidence="5" type="ORF">FQP90_05605</name>
</gene>
<organism evidence="5 6">
    <name type="scientific">Paenarthrobacter nitroguajacolicus</name>
    <name type="common">Arthrobacter nitroguajacolicus</name>
    <dbReference type="NCBI Taxonomy" id="211146"/>
    <lineage>
        <taxon>Bacteria</taxon>
        <taxon>Bacillati</taxon>
        <taxon>Actinomycetota</taxon>
        <taxon>Actinomycetes</taxon>
        <taxon>Micrococcales</taxon>
        <taxon>Micrococcaceae</taxon>
        <taxon>Paenarthrobacter</taxon>
    </lineage>
</organism>
<dbReference type="CDD" id="cd06267">
    <property type="entry name" value="PBP1_LacI_sugar_binding-like"/>
    <property type="match status" value="1"/>
</dbReference>
<dbReference type="PANTHER" id="PTHR30146">
    <property type="entry name" value="LACI-RELATED TRANSCRIPTIONAL REPRESSOR"/>
    <property type="match status" value="1"/>
</dbReference>
<dbReference type="CDD" id="cd01392">
    <property type="entry name" value="HTH_LacI"/>
    <property type="match status" value="1"/>
</dbReference>
<comment type="caution">
    <text evidence="5">The sequence shown here is derived from an EMBL/GenBank/DDBJ whole genome shotgun (WGS) entry which is preliminary data.</text>
</comment>
<dbReference type="RefSeq" id="WP_144648695.1">
    <property type="nucleotide sequence ID" value="NZ_VNFK01000003.1"/>
</dbReference>
<keyword evidence="1" id="KW-0805">Transcription regulation</keyword>
<dbReference type="EMBL" id="VNFK01000003">
    <property type="protein sequence ID" value="TVU65668.1"/>
    <property type="molecule type" value="Genomic_DNA"/>
</dbReference>
<dbReference type="AlphaFoldDB" id="A0A558H961"/>
<dbReference type="PANTHER" id="PTHR30146:SF153">
    <property type="entry name" value="LACTOSE OPERON REPRESSOR"/>
    <property type="match status" value="1"/>
</dbReference>
<dbReference type="SUPFAM" id="SSF53822">
    <property type="entry name" value="Periplasmic binding protein-like I"/>
    <property type="match status" value="1"/>
</dbReference>
<dbReference type="Pfam" id="PF00356">
    <property type="entry name" value="LacI"/>
    <property type="match status" value="1"/>
</dbReference>
<evidence type="ECO:0000256" key="3">
    <source>
        <dbReference type="ARBA" id="ARBA00023163"/>
    </source>
</evidence>
<evidence type="ECO:0000256" key="1">
    <source>
        <dbReference type="ARBA" id="ARBA00023015"/>
    </source>
</evidence>
<accession>A0A558H961</accession>
<dbReference type="GO" id="GO:0003700">
    <property type="term" value="F:DNA-binding transcription factor activity"/>
    <property type="evidence" value="ECO:0007669"/>
    <property type="project" value="TreeGrafter"/>
</dbReference>
<evidence type="ECO:0000313" key="5">
    <source>
        <dbReference type="EMBL" id="TVU65668.1"/>
    </source>
</evidence>
<keyword evidence="2" id="KW-0238">DNA-binding</keyword>
<dbReference type="PROSITE" id="PS00356">
    <property type="entry name" value="HTH_LACI_1"/>
    <property type="match status" value="1"/>
</dbReference>
<dbReference type="GO" id="GO:0000976">
    <property type="term" value="F:transcription cis-regulatory region binding"/>
    <property type="evidence" value="ECO:0007669"/>
    <property type="project" value="TreeGrafter"/>
</dbReference>
<proteinExistence type="predicted"/>
<reference evidence="5 6" key="1">
    <citation type="submission" date="2019-07" db="EMBL/GenBank/DDBJ databases">
        <title>Diversity of Bacteria from Kongsfjorden, Arctic.</title>
        <authorList>
            <person name="Yu Y."/>
        </authorList>
    </citation>
    <scope>NUCLEOTIDE SEQUENCE [LARGE SCALE GENOMIC DNA]</scope>
    <source>
        <strain evidence="5 6">SM1928</strain>
    </source>
</reference>
<dbReference type="SUPFAM" id="SSF47413">
    <property type="entry name" value="lambda repressor-like DNA-binding domains"/>
    <property type="match status" value="1"/>
</dbReference>
<protein>
    <submittedName>
        <fullName evidence="5">LacI family transcriptional regulator</fullName>
    </submittedName>
</protein>
<evidence type="ECO:0000313" key="6">
    <source>
        <dbReference type="Proteomes" id="UP000316500"/>
    </source>
</evidence>
<dbReference type="InterPro" id="IPR046335">
    <property type="entry name" value="LacI/GalR-like_sensor"/>
</dbReference>
<dbReference type="InterPro" id="IPR000843">
    <property type="entry name" value="HTH_LacI"/>
</dbReference>
<dbReference type="Pfam" id="PF13377">
    <property type="entry name" value="Peripla_BP_3"/>
    <property type="match status" value="1"/>
</dbReference>
<dbReference type="Proteomes" id="UP000316500">
    <property type="component" value="Unassembled WGS sequence"/>
</dbReference>
<evidence type="ECO:0000259" key="4">
    <source>
        <dbReference type="PROSITE" id="PS50932"/>
    </source>
</evidence>
<dbReference type="PROSITE" id="PS50932">
    <property type="entry name" value="HTH_LACI_2"/>
    <property type="match status" value="1"/>
</dbReference>